<keyword evidence="1" id="KW-0732">Signal</keyword>
<sequence>MLSWSFFVFLVMVSVSIFQVCKLIVQHVPKQFLSHPLLGLRQMSRYNNLKLYGQTGHEHKGVYYAITQTLKQRESSAQLSNRNSEEKTSEGKGTLERLDQIIRSLDYYSQHCEVLPLLGTVKSQKIEAILHNLIQEKQKRLQMYSNKKVQINILDVGCYIGYTTLRMAKVLSQYSHSIESK</sequence>
<dbReference type="AlphaFoldDB" id="X6NXS6"/>
<gene>
    <name evidence="2" type="ORF">RFI_07041</name>
</gene>
<feature type="chain" id="PRO_5004975625" evidence="1">
    <location>
        <begin position="18"/>
        <end position="181"/>
    </location>
</feature>
<comment type="caution">
    <text evidence="2">The sequence shown here is derived from an EMBL/GenBank/DDBJ whole genome shotgun (WGS) entry which is preliminary data.</text>
</comment>
<keyword evidence="3" id="KW-1185">Reference proteome</keyword>
<dbReference type="EMBL" id="ASPP01005683">
    <property type="protein sequence ID" value="ETO30082.1"/>
    <property type="molecule type" value="Genomic_DNA"/>
</dbReference>
<dbReference type="Proteomes" id="UP000023152">
    <property type="component" value="Unassembled WGS sequence"/>
</dbReference>
<accession>X6NXS6</accession>
<reference evidence="2 3" key="1">
    <citation type="journal article" date="2013" name="Curr. Biol.">
        <title>The Genome of the Foraminiferan Reticulomyxa filosa.</title>
        <authorList>
            <person name="Glockner G."/>
            <person name="Hulsmann N."/>
            <person name="Schleicher M."/>
            <person name="Noegel A.A."/>
            <person name="Eichinger L."/>
            <person name="Gallinger C."/>
            <person name="Pawlowski J."/>
            <person name="Sierra R."/>
            <person name="Euteneuer U."/>
            <person name="Pillet L."/>
            <person name="Moustafa A."/>
            <person name="Platzer M."/>
            <person name="Groth M."/>
            <person name="Szafranski K."/>
            <person name="Schliwa M."/>
        </authorList>
    </citation>
    <scope>NUCLEOTIDE SEQUENCE [LARGE SCALE GENOMIC DNA]</scope>
</reference>
<organism evidence="2 3">
    <name type="scientific">Reticulomyxa filosa</name>
    <dbReference type="NCBI Taxonomy" id="46433"/>
    <lineage>
        <taxon>Eukaryota</taxon>
        <taxon>Sar</taxon>
        <taxon>Rhizaria</taxon>
        <taxon>Retaria</taxon>
        <taxon>Foraminifera</taxon>
        <taxon>Monothalamids</taxon>
        <taxon>Reticulomyxidae</taxon>
        <taxon>Reticulomyxa</taxon>
    </lineage>
</organism>
<evidence type="ECO:0000256" key="1">
    <source>
        <dbReference type="SAM" id="SignalP"/>
    </source>
</evidence>
<proteinExistence type="predicted"/>
<dbReference type="Gene3D" id="3.40.50.150">
    <property type="entry name" value="Vaccinia Virus protein VP39"/>
    <property type="match status" value="1"/>
</dbReference>
<name>X6NXS6_RETFI</name>
<feature type="signal peptide" evidence="1">
    <location>
        <begin position="1"/>
        <end position="17"/>
    </location>
</feature>
<protein>
    <submittedName>
        <fullName evidence="2">Uncharacterized protein</fullName>
    </submittedName>
</protein>
<evidence type="ECO:0000313" key="2">
    <source>
        <dbReference type="EMBL" id="ETO30082.1"/>
    </source>
</evidence>
<evidence type="ECO:0000313" key="3">
    <source>
        <dbReference type="Proteomes" id="UP000023152"/>
    </source>
</evidence>
<dbReference type="InterPro" id="IPR029063">
    <property type="entry name" value="SAM-dependent_MTases_sf"/>
</dbReference>